<dbReference type="InterPro" id="IPR036396">
    <property type="entry name" value="Cyt_P450_sf"/>
</dbReference>
<dbReference type="PANTHER" id="PTHR47950:SF4">
    <property type="entry name" value="GERANIOL 8-HYDROXYLASE-LIKE"/>
    <property type="match status" value="1"/>
</dbReference>
<dbReference type="GO" id="GO:0005506">
    <property type="term" value="F:iron ion binding"/>
    <property type="evidence" value="ECO:0007669"/>
    <property type="project" value="InterPro"/>
</dbReference>
<evidence type="ECO:0000256" key="6">
    <source>
        <dbReference type="ARBA" id="ARBA00023033"/>
    </source>
</evidence>
<dbReference type="Gene3D" id="1.10.630.10">
    <property type="entry name" value="Cytochrome P450"/>
    <property type="match status" value="1"/>
</dbReference>
<evidence type="ECO:0000256" key="2">
    <source>
        <dbReference type="ARBA" id="ARBA00022617"/>
    </source>
</evidence>
<dbReference type="Proteomes" id="UP000235220">
    <property type="component" value="Chromosome 9"/>
</dbReference>
<dbReference type="GO" id="GO:0016712">
    <property type="term" value="F:oxidoreductase activity, acting on paired donors, with incorporation or reduction of molecular oxygen, reduced flavin or flavoprotein as one donor, and incorporation of one atom of oxygen"/>
    <property type="evidence" value="ECO:0000318"/>
    <property type="project" value="GO_Central"/>
</dbReference>
<dbReference type="Pfam" id="PF00067">
    <property type="entry name" value="p450"/>
    <property type="match status" value="1"/>
</dbReference>
<dbReference type="SUPFAM" id="SSF48264">
    <property type="entry name" value="Cytochrome P450"/>
    <property type="match status" value="1"/>
</dbReference>
<evidence type="ECO:0000256" key="4">
    <source>
        <dbReference type="ARBA" id="ARBA00023002"/>
    </source>
</evidence>
<reference evidence="10" key="1">
    <citation type="submission" date="2025-08" db="UniProtKB">
        <authorList>
            <consortium name="RefSeq"/>
        </authorList>
    </citation>
    <scope>IDENTIFICATION</scope>
    <source>
        <tissue evidence="10">Leaves</tissue>
    </source>
</reference>
<evidence type="ECO:0000256" key="7">
    <source>
        <dbReference type="PIRSR" id="PIRSR602401-1"/>
    </source>
</evidence>
<dbReference type="GeneID" id="108990866"/>
<dbReference type="InterPro" id="IPR017972">
    <property type="entry name" value="Cyt_P450_CS"/>
</dbReference>
<dbReference type="PANTHER" id="PTHR47950">
    <property type="entry name" value="CYTOCHROME P450, FAMILY 76, SUBFAMILY C, POLYPEPTIDE 5-RELATED"/>
    <property type="match status" value="1"/>
</dbReference>
<keyword evidence="4 8" id="KW-0560">Oxidoreductase</keyword>
<evidence type="ECO:0000256" key="3">
    <source>
        <dbReference type="ARBA" id="ARBA00022723"/>
    </source>
</evidence>
<dbReference type="OrthoDB" id="2789670at2759"/>
<dbReference type="Gramene" id="Jr09_11970_p1">
    <property type="protein sequence ID" value="cds.Jr09_11970_p1"/>
    <property type="gene ID" value="Jr09_11970"/>
</dbReference>
<protein>
    <submittedName>
        <fullName evidence="10">Geraniol 8-hydroxylase-like</fullName>
    </submittedName>
</protein>
<dbReference type="PROSITE" id="PS00086">
    <property type="entry name" value="CYTOCHROME_P450"/>
    <property type="match status" value="1"/>
</dbReference>
<evidence type="ECO:0000256" key="5">
    <source>
        <dbReference type="ARBA" id="ARBA00023004"/>
    </source>
</evidence>
<evidence type="ECO:0000256" key="1">
    <source>
        <dbReference type="ARBA" id="ARBA00010617"/>
    </source>
</evidence>
<evidence type="ECO:0000313" key="10">
    <source>
        <dbReference type="RefSeq" id="XP_018820515.2"/>
    </source>
</evidence>
<gene>
    <name evidence="10" type="primary">LOC108990866</name>
</gene>
<dbReference type="FunFam" id="1.10.630.10:FF:000007">
    <property type="entry name" value="Cytochrome P450 76C4"/>
    <property type="match status" value="1"/>
</dbReference>
<comment type="similarity">
    <text evidence="1 8">Belongs to the cytochrome P450 family.</text>
</comment>
<organism evidence="9 10">
    <name type="scientific">Juglans regia</name>
    <name type="common">English walnut</name>
    <dbReference type="NCBI Taxonomy" id="51240"/>
    <lineage>
        <taxon>Eukaryota</taxon>
        <taxon>Viridiplantae</taxon>
        <taxon>Streptophyta</taxon>
        <taxon>Embryophyta</taxon>
        <taxon>Tracheophyta</taxon>
        <taxon>Spermatophyta</taxon>
        <taxon>Magnoliopsida</taxon>
        <taxon>eudicotyledons</taxon>
        <taxon>Gunneridae</taxon>
        <taxon>Pentapetalae</taxon>
        <taxon>rosids</taxon>
        <taxon>fabids</taxon>
        <taxon>Fagales</taxon>
        <taxon>Juglandaceae</taxon>
        <taxon>Juglans</taxon>
    </lineage>
</organism>
<keyword evidence="6 8" id="KW-0503">Monooxygenase</keyword>
<dbReference type="RefSeq" id="XP_018820515.2">
    <property type="nucleotide sequence ID" value="XM_018964970.2"/>
</dbReference>
<keyword evidence="9" id="KW-1185">Reference proteome</keyword>
<proteinExistence type="inferred from homology"/>
<dbReference type="KEGG" id="jre:108990866"/>
<dbReference type="PRINTS" id="PR00463">
    <property type="entry name" value="EP450I"/>
</dbReference>
<keyword evidence="3 7" id="KW-0479">Metal-binding</keyword>
<dbReference type="AlphaFoldDB" id="A0A2I4EM92"/>
<name>A0A2I4EM92_JUGRE</name>
<dbReference type="InterPro" id="IPR002401">
    <property type="entry name" value="Cyt_P450_E_grp-I"/>
</dbReference>
<sequence length="498" mass="56256">MDFLSGIIYLCLSWTLIQALRIFRRSKAIPKKLPPGPKPFPVIGNLFALGDKPHKSLSKLAQTHGPIMSLKLGQVTTVIISSAHTAKQVLHTHDQLLSNRTVPDALRAHKHNEYGMPWMPISTQWRSLRKLCNNQLFSNKILDANQDIRYKKVQELLAEIRQSSVTGEVVDIGRAAFKTVLNLLSNTVFSVDLADPNSETATVFKEIAWNIMIEAGKPNLADYFPMLQKIDPQGIRQRMTVHFGKLIGLFDRMISQRLQLRKMPGYITNNDMLDTLLNISEENNDEMDKTKIRSLFLDLFVAGTDTTSATLEWAMVELLHNPETLSKAKAELEQVIGKGNPVEESDIIRLPYLQAIIKETFRLHPAIPFLLPRKAEADVEIDGYIIPKNAQLLVNAWAIGREPSLWDNADSFMPERFFGSEIDVRGRNFELIPFGGGRRICPGLPLAIRMLHLMLGSLIHSFDWKLEDGFEKEDMNMEDKFGLSLQIAHPVKAVPIPV</sequence>
<dbReference type="CDD" id="cd11073">
    <property type="entry name" value="CYP76-like"/>
    <property type="match status" value="1"/>
</dbReference>
<keyword evidence="5 7" id="KW-0408">Iron</keyword>
<accession>A0A2I4EM92</accession>
<keyword evidence="2 7" id="KW-0349">Heme</keyword>
<evidence type="ECO:0000313" key="9">
    <source>
        <dbReference type="Proteomes" id="UP000235220"/>
    </source>
</evidence>
<dbReference type="InterPro" id="IPR001128">
    <property type="entry name" value="Cyt_P450"/>
</dbReference>
<feature type="binding site" description="axial binding residue" evidence="7">
    <location>
        <position position="441"/>
    </location>
    <ligand>
        <name>heme</name>
        <dbReference type="ChEBI" id="CHEBI:30413"/>
    </ligand>
    <ligandPart>
        <name>Fe</name>
        <dbReference type="ChEBI" id="CHEBI:18248"/>
    </ligandPart>
</feature>
<evidence type="ECO:0000256" key="8">
    <source>
        <dbReference type="RuleBase" id="RU000461"/>
    </source>
</evidence>
<dbReference type="GO" id="GO:0020037">
    <property type="term" value="F:heme binding"/>
    <property type="evidence" value="ECO:0007669"/>
    <property type="project" value="InterPro"/>
</dbReference>
<comment type="cofactor">
    <cofactor evidence="7">
        <name>heme</name>
        <dbReference type="ChEBI" id="CHEBI:30413"/>
    </cofactor>
</comment>
<dbReference type="PRINTS" id="PR00385">
    <property type="entry name" value="P450"/>
</dbReference>